<keyword evidence="2" id="KW-0238">DNA-binding</keyword>
<proteinExistence type="predicted"/>
<feature type="domain" description="DOD-type homing endonuclease" evidence="1">
    <location>
        <begin position="1"/>
        <end position="126"/>
    </location>
</feature>
<dbReference type="PROSITE" id="PS50819">
    <property type="entry name" value="INTEIN_ENDONUCLEASE"/>
    <property type="match status" value="1"/>
</dbReference>
<dbReference type="Proteomes" id="UP001234495">
    <property type="component" value="Unassembled WGS sequence"/>
</dbReference>
<evidence type="ECO:0000313" key="3">
    <source>
        <dbReference type="Proteomes" id="UP001234495"/>
    </source>
</evidence>
<dbReference type="InterPro" id="IPR027434">
    <property type="entry name" value="Homing_endonucl"/>
</dbReference>
<name>A0ABT9ZHC7_9BACI</name>
<dbReference type="Gene3D" id="3.10.28.10">
    <property type="entry name" value="Homing endonucleases"/>
    <property type="match status" value="1"/>
</dbReference>
<dbReference type="InterPro" id="IPR004042">
    <property type="entry name" value="Intein_endonuc_central"/>
</dbReference>
<dbReference type="GO" id="GO:0003677">
    <property type="term" value="F:DNA binding"/>
    <property type="evidence" value="ECO:0007669"/>
    <property type="project" value="UniProtKB-KW"/>
</dbReference>
<dbReference type="SUPFAM" id="SSF55608">
    <property type="entry name" value="Homing endonucleases"/>
    <property type="match status" value="1"/>
</dbReference>
<dbReference type="EMBL" id="JAUSUD010000009">
    <property type="protein sequence ID" value="MDQ0230943.1"/>
    <property type="molecule type" value="Genomic_DNA"/>
</dbReference>
<accession>A0ABT9ZHC7</accession>
<sequence length="190" mass="21891">MLAADGHVDKTGGRFYLDLKESDAYHVKQLAIDLESDAEPAPTKYKSVRLTIMSRQIADDLRALGLNHDKSYTLKYPEIPEDMHRHFLRGLMDGDGSIAERSNNARYHVLEFAGTKDIIEKVRFIISDTLGVRAPKIFKRKNSPLHTVKWGSKAEILAILDWFYEDATVYLKRKHDMYLSIPREYPPIEK</sequence>
<organism evidence="2 3">
    <name type="scientific">Metabacillus malikii</name>
    <dbReference type="NCBI Taxonomy" id="1504265"/>
    <lineage>
        <taxon>Bacteria</taxon>
        <taxon>Bacillati</taxon>
        <taxon>Bacillota</taxon>
        <taxon>Bacilli</taxon>
        <taxon>Bacillales</taxon>
        <taxon>Bacillaceae</taxon>
        <taxon>Metabacillus</taxon>
    </lineage>
</organism>
<reference evidence="2 3" key="1">
    <citation type="submission" date="2023-07" db="EMBL/GenBank/DDBJ databases">
        <title>Genomic Encyclopedia of Type Strains, Phase IV (KMG-IV): sequencing the most valuable type-strain genomes for metagenomic binning, comparative biology and taxonomic classification.</title>
        <authorList>
            <person name="Goeker M."/>
        </authorList>
    </citation>
    <scope>NUCLEOTIDE SEQUENCE [LARGE SCALE GENOMIC DNA]</scope>
    <source>
        <strain evidence="2 3">DSM 29005</strain>
    </source>
</reference>
<keyword evidence="3" id="KW-1185">Reference proteome</keyword>
<evidence type="ECO:0000313" key="2">
    <source>
        <dbReference type="EMBL" id="MDQ0230943.1"/>
    </source>
</evidence>
<evidence type="ECO:0000259" key="1">
    <source>
        <dbReference type="PROSITE" id="PS50819"/>
    </source>
</evidence>
<gene>
    <name evidence="2" type="ORF">J2S19_002204</name>
</gene>
<protein>
    <submittedName>
        <fullName evidence="2">DNA-binding transcriptional regulator WhiA</fullName>
    </submittedName>
</protein>
<comment type="caution">
    <text evidence="2">The sequence shown here is derived from an EMBL/GenBank/DDBJ whole genome shotgun (WGS) entry which is preliminary data.</text>
</comment>
<dbReference type="RefSeq" id="WP_307341110.1">
    <property type="nucleotide sequence ID" value="NZ_JAUSUD010000009.1"/>
</dbReference>